<dbReference type="EMBL" id="LT607750">
    <property type="protein sequence ID" value="SCG68738.1"/>
    <property type="molecule type" value="Genomic_DNA"/>
</dbReference>
<evidence type="ECO:0000313" key="2">
    <source>
        <dbReference type="Proteomes" id="UP000198217"/>
    </source>
</evidence>
<evidence type="ECO:0000313" key="1">
    <source>
        <dbReference type="EMBL" id="SCG68738.1"/>
    </source>
</evidence>
<dbReference type="AlphaFoldDB" id="A0A1C5JE12"/>
<sequence length="48" mass="5097">MRPDPLPRVGTAATSGRPPLHVRVAAARARPPVSAMREVRMIAPAGVR</sequence>
<proteinExistence type="predicted"/>
<organism evidence="1 2">
    <name type="scientific">Micromonospora echinaurantiaca</name>
    <dbReference type="NCBI Taxonomy" id="47857"/>
    <lineage>
        <taxon>Bacteria</taxon>
        <taxon>Bacillati</taxon>
        <taxon>Actinomycetota</taxon>
        <taxon>Actinomycetes</taxon>
        <taxon>Micromonosporales</taxon>
        <taxon>Micromonosporaceae</taxon>
        <taxon>Micromonospora</taxon>
    </lineage>
</organism>
<gene>
    <name evidence="1" type="ORF">GA0070609_4356</name>
</gene>
<protein>
    <submittedName>
        <fullName evidence="1">Uncharacterized protein</fullName>
    </submittedName>
</protein>
<accession>A0A1C5JE12</accession>
<reference evidence="1 2" key="1">
    <citation type="submission" date="2016-06" db="EMBL/GenBank/DDBJ databases">
        <authorList>
            <person name="Kjaerup R.B."/>
            <person name="Dalgaard T.S."/>
            <person name="Juul-Madsen H.R."/>
        </authorList>
    </citation>
    <scope>NUCLEOTIDE SEQUENCE [LARGE SCALE GENOMIC DNA]</scope>
    <source>
        <strain evidence="1 2">DSM 43904</strain>
    </source>
</reference>
<dbReference type="Proteomes" id="UP000198217">
    <property type="component" value="Chromosome I"/>
</dbReference>
<name>A0A1C5JE12_9ACTN</name>
<keyword evidence="2" id="KW-1185">Reference proteome</keyword>